<dbReference type="AlphaFoldDB" id="A0A151ZJN2"/>
<dbReference type="InterPro" id="IPR013155">
    <property type="entry name" value="M/V/L/I-tRNA-synth_anticd-bd"/>
</dbReference>
<evidence type="ECO:0000256" key="6">
    <source>
        <dbReference type="ARBA" id="ARBA00022917"/>
    </source>
</evidence>
<dbReference type="FunCoup" id="A0A151ZJN2">
    <property type="interactions" value="1055"/>
</dbReference>
<dbReference type="NCBIfam" id="TIGR00395">
    <property type="entry name" value="leuS_arch"/>
    <property type="match status" value="1"/>
</dbReference>
<protein>
    <recommendedName>
        <fullName evidence="2">leucine--tRNA ligase</fullName>
        <ecNumber evidence="2">6.1.1.4</ecNumber>
    </recommendedName>
    <alternativeName>
        <fullName evidence="8">Leucyl-tRNA synthetase</fullName>
    </alternativeName>
</protein>
<feature type="compositionally biased region" description="Polar residues" evidence="10">
    <location>
        <begin position="1053"/>
        <end position="1062"/>
    </location>
</feature>
<feature type="domain" description="Methionyl/Valyl/Leucyl/Isoleucyl-tRNA synthetase anticodon-binding" evidence="12">
    <location>
        <begin position="801"/>
        <end position="925"/>
    </location>
</feature>
<proteinExistence type="inferred from homology"/>
<accession>A0A151ZJN2</accession>
<evidence type="ECO:0000256" key="5">
    <source>
        <dbReference type="ARBA" id="ARBA00022840"/>
    </source>
</evidence>
<dbReference type="PROSITE" id="PS00178">
    <property type="entry name" value="AA_TRNA_LIGASE_I"/>
    <property type="match status" value="1"/>
</dbReference>
<dbReference type="SUPFAM" id="SSF50677">
    <property type="entry name" value="ValRS/IleRS/LeuRS editing domain"/>
    <property type="match status" value="1"/>
</dbReference>
<evidence type="ECO:0000256" key="7">
    <source>
        <dbReference type="ARBA" id="ARBA00023146"/>
    </source>
</evidence>
<keyword evidence="4 9" id="KW-0547">Nucleotide-binding</keyword>
<keyword evidence="5 9" id="KW-0067">ATP-binding</keyword>
<feature type="domain" description="Aminoacyl-tRNA synthetase class Ia" evidence="11">
    <location>
        <begin position="191"/>
        <end position="760"/>
    </location>
</feature>
<feature type="region of interest" description="Disordered" evidence="10">
    <location>
        <begin position="1053"/>
        <end position="1075"/>
    </location>
</feature>
<dbReference type="OrthoDB" id="10249672at2759"/>
<dbReference type="Pfam" id="PF08264">
    <property type="entry name" value="Anticodon_1"/>
    <property type="match status" value="1"/>
</dbReference>
<reference evidence="14 15" key="1">
    <citation type="submission" date="2015-12" db="EMBL/GenBank/DDBJ databases">
        <title>Dictyostelia acquired genes for synthesis and detection of signals that induce cell-type specialization by lateral gene transfer from prokaryotes.</title>
        <authorList>
            <person name="Gloeckner G."/>
            <person name="Schaap P."/>
        </authorList>
    </citation>
    <scope>NUCLEOTIDE SEQUENCE [LARGE SCALE GENOMIC DNA]</scope>
    <source>
        <strain evidence="14 15">TK</strain>
    </source>
</reference>
<dbReference type="InterPro" id="IPR002300">
    <property type="entry name" value="aa-tRNA-synth_Ia"/>
</dbReference>
<evidence type="ECO:0000259" key="13">
    <source>
        <dbReference type="Pfam" id="PF24810"/>
    </source>
</evidence>
<dbReference type="GO" id="GO:0006429">
    <property type="term" value="P:leucyl-tRNA aminoacylation"/>
    <property type="evidence" value="ECO:0007669"/>
    <property type="project" value="InterPro"/>
</dbReference>
<evidence type="ECO:0000256" key="1">
    <source>
        <dbReference type="ARBA" id="ARBA00005594"/>
    </source>
</evidence>
<dbReference type="Gene3D" id="1.10.730.10">
    <property type="entry name" value="Isoleucyl-tRNA Synthetase, Domain 1"/>
    <property type="match status" value="1"/>
</dbReference>
<evidence type="ECO:0000256" key="4">
    <source>
        <dbReference type="ARBA" id="ARBA00022741"/>
    </source>
</evidence>
<dbReference type="SUPFAM" id="SSF52374">
    <property type="entry name" value="Nucleotidylyl transferase"/>
    <property type="match status" value="1"/>
</dbReference>
<evidence type="ECO:0000313" key="15">
    <source>
        <dbReference type="Proteomes" id="UP000076078"/>
    </source>
</evidence>
<dbReference type="InterPro" id="IPR004493">
    <property type="entry name" value="Leu-tRNA-synth_Ia_arc/euk"/>
</dbReference>
<name>A0A151ZJN2_TIELA</name>
<dbReference type="GO" id="GO:0005524">
    <property type="term" value="F:ATP binding"/>
    <property type="evidence" value="ECO:0007669"/>
    <property type="project" value="UniProtKB-KW"/>
</dbReference>
<feature type="region of interest" description="Disordered" evidence="10">
    <location>
        <begin position="117"/>
        <end position="144"/>
    </location>
</feature>
<comment type="caution">
    <text evidence="14">The sequence shown here is derived from an EMBL/GenBank/DDBJ whole genome shotgun (WGS) entry which is preliminary data.</text>
</comment>
<dbReference type="InParanoid" id="A0A151ZJN2"/>
<feature type="domain" description="Aminoacyl-tRNA synthetase class Ia" evidence="11">
    <location>
        <begin position="16"/>
        <end position="144"/>
    </location>
</feature>
<dbReference type="Pfam" id="PF00133">
    <property type="entry name" value="tRNA-synt_1"/>
    <property type="match status" value="2"/>
</dbReference>
<feature type="compositionally biased region" description="Basic and acidic residues" evidence="10">
    <location>
        <begin position="119"/>
        <end position="129"/>
    </location>
</feature>
<evidence type="ECO:0000313" key="14">
    <source>
        <dbReference type="EMBL" id="KYQ94208.1"/>
    </source>
</evidence>
<keyword evidence="3 9" id="KW-0436">Ligase</keyword>
<dbReference type="Proteomes" id="UP000076078">
    <property type="component" value="Unassembled WGS sequence"/>
</dbReference>
<feature type="domain" description="Leucine--tRNA ligase RagD-binding" evidence="13">
    <location>
        <begin position="947"/>
        <end position="1020"/>
    </location>
</feature>
<comment type="similarity">
    <text evidence="1 9">Belongs to the class-I aminoacyl-tRNA synthetase family.</text>
</comment>
<dbReference type="PANTHER" id="PTHR45794">
    <property type="entry name" value="LEUCYL-TRNA SYNTHETASE"/>
    <property type="match status" value="1"/>
</dbReference>
<dbReference type="GO" id="GO:0004823">
    <property type="term" value="F:leucine-tRNA ligase activity"/>
    <property type="evidence" value="ECO:0007669"/>
    <property type="project" value="UniProtKB-EC"/>
</dbReference>
<evidence type="ECO:0000256" key="3">
    <source>
        <dbReference type="ARBA" id="ARBA00022598"/>
    </source>
</evidence>
<dbReference type="EMBL" id="LODT01000022">
    <property type="protein sequence ID" value="KYQ94208.1"/>
    <property type="molecule type" value="Genomic_DNA"/>
</dbReference>
<dbReference type="SUPFAM" id="SSF47323">
    <property type="entry name" value="Anticodon-binding domain of a subclass of class I aminoacyl-tRNA synthetases"/>
    <property type="match status" value="1"/>
</dbReference>
<evidence type="ECO:0000256" key="2">
    <source>
        <dbReference type="ARBA" id="ARBA00013164"/>
    </source>
</evidence>
<dbReference type="EC" id="6.1.1.4" evidence="2"/>
<dbReference type="InterPro" id="IPR014729">
    <property type="entry name" value="Rossmann-like_a/b/a_fold"/>
</dbReference>
<evidence type="ECO:0000259" key="12">
    <source>
        <dbReference type="Pfam" id="PF08264"/>
    </source>
</evidence>
<evidence type="ECO:0000259" key="11">
    <source>
        <dbReference type="Pfam" id="PF00133"/>
    </source>
</evidence>
<keyword evidence="6 9" id="KW-0648">Protein biosynthesis</keyword>
<sequence length="1075" mass="123145">MSTAKLDFIREYEVKIQKEWEDKKSFEIDSLVEDDPEHPKYLATFPYPYMNGRLHIGHVFTVSKAEFMCQYQRLKGKRVLFPFAFHCTGMPIKVCADKLKKEIEEFGCPPVFPVETEEDIQKAKEEKQKQQQNQPTQLADQKQYKAKKTKAVSKQGAGARQWNIMKSLDIPDEEIPKFADTAYWLNYFPPHCVNDLKAFGAGIDWRRSFITTDVNKYYDSFVRWQFTTLKEQGKVKFGERYSIWSTTDDQQCADHERSQGEGVLPQNYTLIKLQVQEPIPEVLKPIHAQGKKIYLVPGTLRPETMYGQTNCWIHPEHTYGAYQMINDEVFICTERSARNMAYQKLTPEKGQYECLATFTGAQIMGAALKAPLAINKTVYVLPMMSIDENKGTGVVTSVPSDAPDDYAALVDLKNKQPMRVKFGVKDEWVMPFEVIPIIDIPGYSNQSAVKAYQDLNIKSQNDRVLLDQAKDICYLKGFNDGVLIVGPYAGKKVSEVKKQIKEELIQSGQAVEYSEPASKVVSRSGDECVVALSKQWYINYGEGDQDWKEKVLQNLAGIETFIPETKKKFEYAIGWLNQWACSRSFGLGTKMPWAEEFLIESLSDSTIYMAFYTIANYLQSDFNGTVPGKAGIKPEEMTHQVWDYIFQDDKPYPQDCKVSKEVLDKLKREFNYWYPVDLRVSGIDLVQNHLTFFIYNHAAIFSAQKQPKGIRANGFVYLNGKKMSKSEGNFLTLYDSIKKYSADGTRVALADAGDGIEDANFVAKTAESALLKLHTQIQWIQETLETAKESLIDEVPSRLADKIFESEINRIIVKAEQAYDRTNFRDALHLVLFDLLNVRDSYKSTVEKMNKQLIMKFIEIEAILCYPITPHFSQHIYNMLGKGSILDARWPVAGPIDYDCLKKNEYIKHTVHSARNKLTLYQKSKSKEFKDTPQNNIKPKSAIINYANSFPQWQAQTLTYLHSVYDPKTNSVPKTNAQIASDLKTQYPELKSLEKHLMSFVAIVLEQIKIEGVEALQVSVSFDEKELLQENMDYITKTLELTDVFDIQEYKYSNQEQPSKPGSQPIPGKPTFTFQ</sequence>
<dbReference type="PANTHER" id="PTHR45794:SF1">
    <property type="entry name" value="LEUCINE--TRNA LIGASE, CYTOPLASMIC"/>
    <property type="match status" value="1"/>
</dbReference>
<dbReference type="STRING" id="361077.A0A151ZJN2"/>
<keyword evidence="7 9" id="KW-0030">Aminoacyl-tRNA synthetase</keyword>
<dbReference type="GO" id="GO:0002161">
    <property type="term" value="F:aminoacyl-tRNA deacylase activity"/>
    <property type="evidence" value="ECO:0007669"/>
    <property type="project" value="InterPro"/>
</dbReference>
<keyword evidence="15" id="KW-1185">Reference proteome</keyword>
<dbReference type="FunFam" id="3.90.740.10:FF:000001">
    <property type="entry name" value="Leucine--tRNA ligase, cytoplasmic"/>
    <property type="match status" value="1"/>
</dbReference>
<evidence type="ECO:0000256" key="9">
    <source>
        <dbReference type="RuleBase" id="RU363035"/>
    </source>
</evidence>
<dbReference type="Gene3D" id="3.40.50.620">
    <property type="entry name" value="HUPs"/>
    <property type="match status" value="1"/>
</dbReference>
<gene>
    <name evidence="14" type="ORF">DLAC_04502</name>
</gene>
<organism evidence="14 15">
    <name type="scientific">Tieghemostelium lacteum</name>
    <name type="common">Slime mold</name>
    <name type="synonym">Dictyostelium lacteum</name>
    <dbReference type="NCBI Taxonomy" id="361077"/>
    <lineage>
        <taxon>Eukaryota</taxon>
        <taxon>Amoebozoa</taxon>
        <taxon>Evosea</taxon>
        <taxon>Eumycetozoa</taxon>
        <taxon>Dictyostelia</taxon>
        <taxon>Dictyosteliales</taxon>
        <taxon>Raperosteliaceae</taxon>
        <taxon>Tieghemostelium</taxon>
    </lineage>
</organism>
<dbReference type="Gene3D" id="3.90.740.10">
    <property type="entry name" value="Valyl/Leucyl/Isoleucyl-tRNA synthetase, editing domain"/>
    <property type="match status" value="1"/>
</dbReference>
<dbReference type="OMA" id="KPTCLME"/>
<dbReference type="InterPro" id="IPR009080">
    <property type="entry name" value="tRNAsynth_Ia_anticodon-bd"/>
</dbReference>
<dbReference type="InterPro" id="IPR001412">
    <property type="entry name" value="aa-tRNA-synth_I_CS"/>
</dbReference>
<evidence type="ECO:0000256" key="8">
    <source>
        <dbReference type="ARBA" id="ARBA00030520"/>
    </source>
</evidence>
<dbReference type="Pfam" id="PF24810">
    <property type="entry name" value="RBD_LARS1"/>
    <property type="match status" value="1"/>
</dbReference>
<dbReference type="InterPro" id="IPR055416">
    <property type="entry name" value="RBD_LARS1"/>
</dbReference>
<evidence type="ECO:0000256" key="10">
    <source>
        <dbReference type="SAM" id="MobiDB-lite"/>
    </source>
</evidence>
<dbReference type="InterPro" id="IPR009008">
    <property type="entry name" value="Val/Leu/Ile-tRNA-synth_edit"/>
</dbReference>